<dbReference type="Proteomes" id="UP000789860">
    <property type="component" value="Unassembled WGS sequence"/>
</dbReference>
<dbReference type="EMBL" id="CAJVPM010010274">
    <property type="protein sequence ID" value="CAG8571428.1"/>
    <property type="molecule type" value="Genomic_DNA"/>
</dbReference>
<proteinExistence type="predicted"/>
<accession>A0ACA9M6N7</accession>
<evidence type="ECO:0000313" key="1">
    <source>
        <dbReference type="EMBL" id="CAG8571428.1"/>
    </source>
</evidence>
<comment type="caution">
    <text evidence="1">The sequence shown here is derived from an EMBL/GenBank/DDBJ whole genome shotgun (WGS) entry which is preliminary data.</text>
</comment>
<reference evidence="1" key="1">
    <citation type="submission" date="2021-06" db="EMBL/GenBank/DDBJ databases">
        <authorList>
            <person name="Kallberg Y."/>
            <person name="Tangrot J."/>
            <person name="Rosling A."/>
        </authorList>
    </citation>
    <scope>NUCLEOTIDE SEQUENCE</scope>
    <source>
        <strain evidence="1">AU212A</strain>
    </source>
</reference>
<keyword evidence="2" id="KW-1185">Reference proteome</keyword>
<protein>
    <submittedName>
        <fullName evidence="1">7422_t:CDS:1</fullName>
    </submittedName>
</protein>
<feature type="non-terminal residue" evidence="1">
    <location>
        <position position="111"/>
    </location>
</feature>
<sequence>MSHLELPFPMNLSSLHTLTPLPKCPQRGTAAGTPAIHLRHRPRPRRSNTAPAEMPAARAPPPPPVNARRSETLMDTIPTRHSTRSTRRGLEPAPRVVPTPESQLSQPMPFP</sequence>
<gene>
    <name evidence="1" type="ORF">SCALOS_LOCUS5864</name>
</gene>
<evidence type="ECO:0000313" key="2">
    <source>
        <dbReference type="Proteomes" id="UP000789860"/>
    </source>
</evidence>
<organism evidence="1 2">
    <name type="scientific">Scutellospora calospora</name>
    <dbReference type="NCBI Taxonomy" id="85575"/>
    <lineage>
        <taxon>Eukaryota</taxon>
        <taxon>Fungi</taxon>
        <taxon>Fungi incertae sedis</taxon>
        <taxon>Mucoromycota</taxon>
        <taxon>Glomeromycotina</taxon>
        <taxon>Glomeromycetes</taxon>
        <taxon>Diversisporales</taxon>
        <taxon>Gigasporaceae</taxon>
        <taxon>Scutellospora</taxon>
    </lineage>
</organism>
<name>A0ACA9M6N7_9GLOM</name>